<protein>
    <submittedName>
        <fullName evidence="1">Uncharacterized protein</fullName>
    </submittedName>
</protein>
<evidence type="ECO:0000313" key="2">
    <source>
        <dbReference type="Proteomes" id="UP000800035"/>
    </source>
</evidence>
<reference evidence="1" key="1">
    <citation type="journal article" date="2020" name="Stud. Mycol.">
        <title>101 Dothideomycetes genomes: a test case for predicting lifestyles and emergence of pathogens.</title>
        <authorList>
            <person name="Haridas S."/>
            <person name="Albert R."/>
            <person name="Binder M."/>
            <person name="Bloem J."/>
            <person name="Labutti K."/>
            <person name="Salamov A."/>
            <person name="Andreopoulos B."/>
            <person name="Baker S."/>
            <person name="Barry K."/>
            <person name="Bills G."/>
            <person name="Bluhm B."/>
            <person name="Cannon C."/>
            <person name="Castanera R."/>
            <person name="Culley D."/>
            <person name="Daum C."/>
            <person name="Ezra D."/>
            <person name="Gonzalez J."/>
            <person name="Henrissat B."/>
            <person name="Kuo A."/>
            <person name="Liang C."/>
            <person name="Lipzen A."/>
            <person name="Lutzoni F."/>
            <person name="Magnuson J."/>
            <person name="Mondo S."/>
            <person name="Nolan M."/>
            <person name="Ohm R."/>
            <person name="Pangilinan J."/>
            <person name="Park H.-J."/>
            <person name="Ramirez L."/>
            <person name="Alfaro M."/>
            <person name="Sun H."/>
            <person name="Tritt A."/>
            <person name="Yoshinaga Y."/>
            <person name="Zwiers L.-H."/>
            <person name="Turgeon B."/>
            <person name="Goodwin S."/>
            <person name="Spatafora J."/>
            <person name="Crous P."/>
            <person name="Grigoriev I."/>
        </authorList>
    </citation>
    <scope>NUCLEOTIDE SEQUENCE</scope>
    <source>
        <strain evidence="1">CBS 675.92</strain>
    </source>
</reference>
<accession>A0A6A5TBT2</accession>
<dbReference type="Proteomes" id="UP000800035">
    <property type="component" value="Unassembled WGS sequence"/>
</dbReference>
<evidence type="ECO:0000313" key="1">
    <source>
        <dbReference type="EMBL" id="KAF1949142.1"/>
    </source>
</evidence>
<dbReference type="AlphaFoldDB" id="A0A6A5TBT2"/>
<sequence>MPLHPIPTPPFCPALTTAPILPPAYSLRPLLLLLTPSSFFVRPSTQDPTSGPRCTDPDVNFRQTCVPAPKLDSFRTSGDFRTFTSGPRSCASCFVPAPLLLC</sequence>
<gene>
    <name evidence="1" type="ORF">CC80DRAFT_497726</name>
</gene>
<organism evidence="1 2">
    <name type="scientific">Byssothecium circinans</name>
    <dbReference type="NCBI Taxonomy" id="147558"/>
    <lineage>
        <taxon>Eukaryota</taxon>
        <taxon>Fungi</taxon>
        <taxon>Dikarya</taxon>
        <taxon>Ascomycota</taxon>
        <taxon>Pezizomycotina</taxon>
        <taxon>Dothideomycetes</taxon>
        <taxon>Pleosporomycetidae</taxon>
        <taxon>Pleosporales</taxon>
        <taxon>Massarineae</taxon>
        <taxon>Massarinaceae</taxon>
        <taxon>Byssothecium</taxon>
    </lineage>
</organism>
<keyword evidence="2" id="KW-1185">Reference proteome</keyword>
<dbReference type="EMBL" id="ML977041">
    <property type="protein sequence ID" value="KAF1949142.1"/>
    <property type="molecule type" value="Genomic_DNA"/>
</dbReference>
<proteinExistence type="predicted"/>
<name>A0A6A5TBT2_9PLEO</name>